<evidence type="ECO:0000313" key="2">
    <source>
        <dbReference type="EMBL" id="BDY12352.1"/>
    </source>
</evidence>
<name>A0ABN6WVX9_9BACT</name>
<reference evidence="2 3" key="1">
    <citation type="submission" date="2023-03" db="EMBL/GenBank/DDBJ databases">
        <title>Description of Hydrogenimonas sp. ISO32.</title>
        <authorList>
            <person name="Mino S."/>
            <person name="Fukazawa S."/>
            <person name="Sawabe T."/>
        </authorList>
    </citation>
    <scope>NUCLEOTIDE SEQUENCE [LARGE SCALE GENOMIC DNA]</scope>
    <source>
        <strain evidence="2 3">ISO32</strain>
    </source>
</reference>
<proteinExistence type="predicted"/>
<keyword evidence="3" id="KW-1185">Reference proteome</keyword>
<sequence length="63" mass="7278">MCMSHAPAKAHQPGGWKKKEKAAKKHTPFDESLMKPDPDFVDERIEKREKPKGFLDRLANIFD</sequence>
<accession>A0ABN6WVX9</accession>
<dbReference type="Proteomes" id="UP001321445">
    <property type="component" value="Chromosome"/>
</dbReference>
<dbReference type="EMBL" id="AP027370">
    <property type="protein sequence ID" value="BDY12352.1"/>
    <property type="molecule type" value="Genomic_DNA"/>
</dbReference>
<evidence type="ECO:0000256" key="1">
    <source>
        <dbReference type="SAM" id="MobiDB-lite"/>
    </source>
</evidence>
<feature type="region of interest" description="Disordered" evidence="1">
    <location>
        <begin position="1"/>
        <end position="37"/>
    </location>
</feature>
<gene>
    <name evidence="2" type="ORF">HCR_06640</name>
</gene>
<dbReference type="RefSeq" id="WP_286337554.1">
    <property type="nucleotide sequence ID" value="NZ_AP027370.1"/>
</dbReference>
<protein>
    <submittedName>
        <fullName evidence="2">Uncharacterized protein</fullName>
    </submittedName>
</protein>
<feature type="compositionally biased region" description="Basic and acidic residues" evidence="1">
    <location>
        <begin position="27"/>
        <end position="37"/>
    </location>
</feature>
<feature type="compositionally biased region" description="Basic residues" evidence="1">
    <location>
        <begin position="16"/>
        <end position="26"/>
    </location>
</feature>
<evidence type="ECO:0000313" key="3">
    <source>
        <dbReference type="Proteomes" id="UP001321445"/>
    </source>
</evidence>
<organism evidence="2 3">
    <name type="scientific">Hydrogenimonas cancrithermarum</name>
    <dbReference type="NCBI Taxonomy" id="2993563"/>
    <lineage>
        <taxon>Bacteria</taxon>
        <taxon>Pseudomonadati</taxon>
        <taxon>Campylobacterota</taxon>
        <taxon>Epsilonproteobacteria</taxon>
        <taxon>Campylobacterales</taxon>
        <taxon>Hydrogenimonadaceae</taxon>
        <taxon>Hydrogenimonas</taxon>
    </lineage>
</organism>